<gene>
    <name evidence="1" type="ORF">NZNM25_17930</name>
</gene>
<protein>
    <submittedName>
        <fullName evidence="1">Uncharacterized protein</fullName>
    </submittedName>
</protein>
<keyword evidence="2" id="KW-1185">Reference proteome</keyword>
<dbReference type="EMBL" id="BGKI01000010">
    <property type="protein sequence ID" value="GBH35002.1"/>
    <property type="molecule type" value="Genomic_DNA"/>
</dbReference>
<organism evidence="1 2">
    <name type="scientific">Nitrosopumilus zosterae</name>
    <dbReference type="NCBI Taxonomy" id="718286"/>
    <lineage>
        <taxon>Archaea</taxon>
        <taxon>Nitrososphaerota</taxon>
        <taxon>Nitrososphaeria</taxon>
        <taxon>Nitrosopumilales</taxon>
        <taxon>Nitrosopumilaceae</taxon>
        <taxon>Nitrosopumilus</taxon>
    </lineage>
</organism>
<comment type="caution">
    <text evidence="1">The sequence shown here is derived from an EMBL/GenBank/DDBJ whole genome shotgun (WGS) entry which is preliminary data.</text>
</comment>
<dbReference type="AlphaFoldDB" id="A0A2S2KTN1"/>
<reference evidence="1 2" key="1">
    <citation type="submission" date="2018-05" db="EMBL/GenBank/DDBJ databases">
        <title>genome sequencing of Nitrosopumilus sp. NM25.</title>
        <authorList>
            <person name="Mori K."/>
            <person name="Nakagawa T."/>
        </authorList>
    </citation>
    <scope>NUCLEOTIDE SEQUENCE [LARGE SCALE GENOMIC DNA]</scope>
    <source>
        <strain evidence="1 2">NM25</strain>
    </source>
</reference>
<dbReference type="Proteomes" id="UP000245829">
    <property type="component" value="Unassembled WGS sequence"/>
</dbReference>
<accession>A0A2S2KTN1</accession>
<evidence type="ECO:0000313" key="1">
    <source>
        <dbReference type="EMBL" id="GBH35002.1"/>
    </source>
</evidence>
<sequence length="78" mass="8860">MQMVFSYQVVKFQTISFVQGTHWSQSVGEKGILYKSLKDPFSKIIIQSSNGSKKLYHVPKDRTVVVTNDIVHFLGELA</sequence>
<name>A0A2S2KTN1_9ARCH</name>
<evidence type="ECO:0000313" key="2">
    <source>
        <dbReference type="Proteomes" id="UP000245829"/>
    </source>
</evidence>
<proteinExistence type="predicted"/>